<feature type="transmembrane region" description="Helical" evidence="1">
    <location>
        <begin position="32"/>
        <end position="50"/>
    </location>
</feature>
<keyword evidence="1" id="KW-0472">Membrane</keyword>
<dbReference type="AlphaFoldDB" id="A0A1I8BD93"/>
<evidence type="ECO:0000313" key="3">
    <source>
        <dbReference type="WBParaSite" id="MhA1_Contig190.frz3.gene5"/>
    </source>
</evidence>
<evidence type="ECO:0000256" key="1">
    <source>
        <dbReference type="SAM" id="Phobius"/>
    </source>
</evidence>
<keyword evidence="1" id="KW-0812">Transmembrane</keyword>
<organism evidence="2 3">
    <name type="scientific">Meloidogyne hapla</name>
    <name type="common">Root-knot nematode worm</name>
    <dbReference type="NCBI Taxonomy" id="6305"/>
    <lineage>
        <taxon>Eukaryota</taxon>
        <taxon>Metazoa</taxon>
        <taxon>Ecdysozoa</taxon>
        <taxon>Nematoda</taxon>
        <taxon>Chromadorea</taxon>
        <taxon>Rhabditida</taxon>
        <taxon>Tylenchina</taxon>
        <taxon>Tylenchomorpha</taxon>
        <taxon>Tylenchoidea</taxon>
        <taxon>Meloidogynidae</taxon>
        <taxon>Meloidogyninae</taxon>
        <taxon>Meloidogyne</taxon>
    </lineage>
</organism>
<dbReference type="Proteomes" id="UP000095281">
    <property type="component" value="Unplaced"/>
</dbReference>
<accession>A0A1I8BD93</accession>
<sequence length="80" mass="9030">MAIEFPERPTMCATGDLLQPEIYQETLATSNVYNVLTIVCYVSIWILVIWKKEKNPNIRRLLNSLTAIIVVNFSGTVNAS</sequence>
<protein>
    <submittedName>
        <fullName evidence="3">G_PROTEIN_RECEP_F1_2 domain-containing protein</fullName>
    </submittedName>
</protein>
<dbReference type="WBParaSite" id="MhA1_Contig190.frz3.gene5">
    <property type="protein sequence ID" value="MhA1_Contig190.frz3.gene5"/>
    <property type="gene ID" value="MhA1_Contig190.frz3.gene5"/>
</dbReference>
<keyword evidence="1" id="KW-1133">Transmembrane helix</keyword>
<proteinExistence type="predicted"/>
<evidence type="ECO:0000313" key="2">
    <source>
        <dbReference type="Proteomes" id="UP000095281"/>
    </source>
</evidence>
<reference evidence="3" key="1">
    <citation type="submission" date="2016-11" db="UniProtKB">
        <authorList>
            <consortium name="WormBaseParasite"/>
        </authorList>
    </citation>
    <scope>IDENTIFICATION</scope>
</reference>
<keyword evidence="2" id="KW-1185">Reference proteome</keyword>
<name>A0A1I8BD93_MELHA</name>